<dbReference type="InParanoid" id="L9KXV4"/>
<dbReference type="Proteomes" id="UP000011518">
    <property type="component" value="Unassembled WGS sequence"/>
</dbReference>
<accession>L9KXV4</accession>
<name>L9KXV4_TUPCH</name>
<organism evidence="2 3">
    <name type="scientific">Tupaia chinensis</name>
    <name type="common">Chinese tree shrew</name>
    <name type="synonym">Tupaia belangeri chinensis</name>
    <dbReference type="NCBI Taxonomy" id="246437"/>
    <lineage>
        <taxon>Eukaryota</taxon>
        <taxon>Metazoa</taxon>
        <taxon>Chordata</taxon>
        <taxon>Craniata</taxon>
        <taxon>Vertebrata</taxon>
        <taxon>Euteleostomi</taxon>
        <taxon>Mammalia</taxon>
        <taxon>Eutheria</taxon>
        <taxon>Euarchontoglires</taxon>
        <taxon>Scandentia</taxon>
        <taxon>Tupaiidae</taxon>
        <taxon>Tupaia</taxon>
    </lineage>
</organism>
<keyword evidence="3" id="KW-1185">Reference proteome</keyword>
<sequence length="129" mass="13666">MRDGPLEMPIQNPDSKQGLVSATKDDAKVWGLQCRPALSGARSLGSPPAGKCPRLRTRSKPQGDTLRTGGLPYTAASSPGKLRSAAQTLDSCKRFEDRRPSAASLNVSCIWCLTLCEPLGVLAPGLVFS</sequence>
<proteinExistence type="predicted"/>
<dbReference type="AlphaFoldDB" id="L9KXV4"/>
<protein>
    <submittedName>
        <fullName evidence="2">Uncharacterized protein</fullName>
    </submittedName>
</protein>
<reference evidence="3" key="2">
    <citation type="journal article" date="2013" name="Nat. Commun.">
        <title>Genome of the Chinese tree shrew.</title>
        <authorList>
            <person name="Fan Y."/>
            <person name="Huang Z.Y."/>
            <person name="Cao C.C."/>
            <person name="Chen C.S."/>
            <person name="Chen Y.X."/>
            <person name="Fan D.D."/>
            <person name="He J."/>
            <person name="Hou H.L."/>
            <person name="Hu L."/>
            <person name="Hu X.T."/>
            <person name="Jiang X.T."/>
            <person name="Lai R."/>
            <person name="Lang Y.S."/>
            <person name="Liang B."/>
            <person name="Liao S.G."/>
            <person name="Mu D."/>
            <person name="Ma Y.Y."/>
            <person name="Niu Y.Y."/>
            <person name="Sun X.Q."/>
            <person name="Xia J.Q."/>
            <person name="Xiao J."/>
            <person name="Xiong Z.Q."/>
            <person name="Xu L."/>
            <person name="Yang L."/>
            <person name="Zhang Y."/>
            <person name="Zhao W."/>
            <person name="Zhao X.D."/>
            <person name="Zheng Y.T."/>
            <person name="Zhou J.M."/>
            <person name="Zhu Y.B."/>
            <person name="Zhang G.J."/>
            <person name="Wang J."/>
            <person name="Yao Y.G."/>
        </authorList>
    </citation>
    <scope>NUCLEOTIDE SEQUENCE [LARGE SCALE GENOMIC DNA]</scope>
</reference>
<evidence type="ECO:0000313" key="2">
    <source>
        <dbReference type="EMBL" id="ELW67631.1"/>
    </source>
</evidence>
<gene>
    <name evidence="2" type="ORF">TREES_T100018463</name>
</gene>
<dbReference type="EMBL" id="KB320604">
    <property type="protein sequence ID" value="ELW67631.1"/>
    <property type="molecule type" value="Genomic_DNA"/>
</dbReference>
<feature type="region of interest" description="Disordered" evidence="1">
    <location>
        <begin position="39"/>
        <end position="80"/>
    </location>
</feature>
<evidence type="ECO:0000256" key="1">
    <source>
        <dbReference type="SAM" id="MobiDB-lite"/>
    </source>
</evidence>
<reference evidence="3" key="1">
    <citation type="submission" date="2012-07" db="EMBL/GenBank/DDBJ databases">
        <title>Genome of the Chinese tree shrew, a rising model animal genetically related to primates.</title>
        <authorList>
            <person name="Zhang G."/>
            <person name="Fan Y."/>
            <person name="Yao Y."/>
            <person name="Huang Z."/>
        </authorList>
    </citation>
    <scope>NUCLEOTIDE SEQUENCE [LARGE SCALE GENOMIC DNA]</scope>
</reference>
<evidence type="ECO:0000313" key="3">
    <source>
        <dbReference type="Proteomes" id="UP000011518"/>
    </source>
</evidence>